<dbReference type="PROSITE" id="PS50853">
    <property type="entry name" value="FN3"/>
    <property type="match status" value="1"/>
</dbReference>
<dbReference type="EMBL" id="AMZN01000006">
    <property type="protein sequence ID" value="ELR73316.1"/>
    <property type="molecule type" value="Genomic_DNA"/>
</dbReference>
<gene>
    <name evidence="3" type="ORF">C900_04168</name>
</gene>
<organism evidence="3 4">
    <name type="scientific">Fulvivirga imtechensis AK7</name>
    <dbReference type="NCBI Taxonomy" id="1237149"/>
    <lineage>
        <taxon>Bacteria</taxon>
        <taxon>Pseudomonadati</taxon>
        <taxon>Bacteroidota</taxon>
        <taxon>Cytophagia</taxon>
        <taxon>Cytophagales</taxon>
        <taxon>Fulvivirgaceae</taxon>
        <taxon>Fulvivirga</taxon>
    </lineage>
</organism>
<dbReference type="STRING" id="1237149.C900_04168"/>
<dbReference type="eggNOG" id="COG3656">
    <property type="taxonomic scope" value="Bacteria"/>
</dbReference>
<keyword evidence="1" id="KW-0472">Membrane</keyword>
<keyword evidence="1" id="KW-1133">Transmembrane helix</keyword>
<feature type="domain" description="Fibronectin type-III" evidence="2">
    <location>
        <begin position="137"/>
        <end position="232"/>
    </location>
</feature>
<dbReference type="PROSITE" id="PS51257">
    <property type="entry name" value="PROKAR_LIPOPROTEIN"/>
    <property type="match status" value="1"/>
</dbReference>
<dbReference type="InterPro" id="IPR013783">
    <property type="entry name" value="Ig-like_fold"/>
</dbReference>
<name>L8JWB0_9BACT</name>
<reference evidence="3 4" key="1">
    <citation type="submission" date="2012-12" db="EMBL/GenBank/DDBJ databases">
        <title>Genome assembly of Fulvivirga imtechensis AK7.</title>
        <authorList>
            <person name="Nupur N."/>
            <person name="Khatri I."/>
            <person name="Kumar R."/>
            <person name="Subramanian S."/>
            <person name="Pinnaka A."/>
        </authorList>
    </citation>
    <scope>NUCLEOTIDE SEQUENCE [LARGE SCALE GENOMIC DNA]</scope>
    <source>
        <strain evidence="3 4">AK7</strain>
    </source>
</reference>
<dbReference type="InterPro" id="IPR003961">
    <property type="entry name" value="FN3_dom"/>
</dbReference>
<sequence length="530" mass="56348">MTERHLFNYALLAVLIFMGAIIQSCKDDDPAPVPVPPELTTLAITDISFISASGGGEIISDGGEKITARGVCWSTSTNPTVEDSFTEDGTGSGSFTSLITGLEVETTYYVRAYATNSVSTAYGGEVSFTTTAPVLPAVTAIGISQIEKRSAIGGGEVSSDGGAGVTARGICWSTVPKPTVENSSTTDGTGTGSFTSYLTNLTPETVYYVRAYATNSVGTVYSEEITFTTTPYDIYLAGYTYYPEDDGQVATYWKNGVATLLPTAADSFRSYAKDLALDGGNVYVVGYASMDTHSAAVYWNNDEVIRLTDDDTYSSAHAIAISGGDVYIVGHHNYKAVYWKNGMEVPLSETLSGATDIAVVDGDIYISGYEYNEATSKTVALYWKNGTPVNLTDGTNNADASAIFINGSDVYVAGQEYFPGSVTAKYWKNGMATDLVATNPRVSSMVVADNDVHIVGIDYANTSSAAYWVNATPVALANATDIMAKDIVVLNGDVYIAGTRNDEPEVQIVWKNQEVITELTNADAQAILID</sequence>
<protein>
    <recommendedName>
        <fullName evidence="2">Fibronectin type-III domain-containing protein</fullName>
    </recommendedName>
</protein>
<accession>L8JWB0</accession>
<dbReference type="SUPFAM" id="SSF49265">
    <property type="entry name" value="Fibronectin type III"/>
    <property type="match status" value="1"/>
</dbReference>
<dbReference type="RefSeq" id="WP_009577896.1">
    <property type="nucleotide sequence ID" value="NZ_AMZN01000006.1"/>
</dbReference>
<dbReference type="AlphaFoldDB" id="L8JWB0"/>
<keyword evidence="4" id="KW-1185">Reference proteome</keyword>
<evidence type="ECO:0000259" key="2">
    <source>
        <dbReference type="PROSITE" id="PS50853"/>
    </source>
</evidence>
<dbReference type="InterPro" id="IPR036116">
    <property type="entry name" value="FN3_sf"/>
</dbReference>
<evidence type="ECO:0000313" key="4">
    <source>
        <dbReference type="Proteomes" id="UP000011135"/>
    </source>
</evidence>
<keyword evidence="1" id="KW-0812">Transmembrane</keyword>
<dbReference type="Proteomes" id="UP000011135">
    <property type="component" value="Unassembled WGS sequence"/>
</dbReference>
<dbReference type="PATRIC" id="fig|1237149.3.peg.451"/>
<dbReference type="OrthoDB" id="708305at2"/>
<evidence type="ECO:0000256" key="1">
    <source>
        <dbReference type="SAM" id="Phobius"/>
    </source>
</evidence>
<dbReference type="Gene3D" id="2.60.40.10">
    <property type="entry name" value="Immunoglobulins"/>
    <property type="match status" value="1"/>
</dbReference>
<comment type="caution">
    <text evidence="3">The sequence shown here is derived from an EMBL/GenBank/DDBJ whole genome shotgun (WGS) entry which is preliminary data.</text>
</comment>
<proteinExistence type="predicted"/>
<evidence type="ECO:0000313" key="3">
    <source>
        <dbReference type="EMBL" id="ELR73316.1"/>
    </source>
</evidence>
<feature type="transmembrane region" description="Helical" evidence="1">
    <location>
        <begin position="7"/>
        <end position="24"/>
    </location>
</feature>
<dbReference type="eggNOG" id="COG5563">
    <property type="taxonomic scope" value="Bacteria"/>
</dbReference>
<dbReference type="CDD" id="cd00063">
    <property type="entry name" value="FN3"/>
    <property type="match status" value="1"/>
</dbReference>